<name>A0ABW5DSP3_9PROT</name>
<evidence type="ECO:0000256" key="1">
    <source>
        <dbReference type="SAM" id="Phobius"/>
    </source>
</evidence>
<dbReference type="RefSeq" id="WP_379875935.1">
    <property type="nucleotide sequence ID" value="NZ_JBHUIP010000007.1"/>
</dbReference>
<dbReference type="InterPro" id="IPR053170">
    <property type="entry name" value="Transcription_regulator"/>
</dbReference>
<dbReference type="PANTHER" id="PTHR40031:SF1">
    <property type="entry name" value="MEMBRANE-BOUND METAL-DEPENDENT HYDROLASE"/>
    <property type="match status" value="1"/>
</dbReference>
<accession>A0ABW5DSP3</accession>
<proteinExistence type="predicted"/>
<protein>
    <submittedName>
        <fullName evidence="2">Metal-dependent hydrolase</fullName>
    </submittedName>
</protein>
<feature type="transmembrane region" description="Helical" evidence="1">
    <location>
        <begin position="90"/>
        <end position="111"/>
    </location>
</feature>
<reference evidence="3" key="1">
    <citation type="journal article" date="2019" name="Int. J. Syst. Evol. Microbiol.">
        <title>The Global Catalogue of Microorganisms (GCM) 10K type strain sequencing project: providing services to taxonomists for standard genome sequencing and annotation.</title>
        <authorList>
            <consortium name="The Broad Institute Genomics Platform"/>
            <consortium name="The Broad Institute Genome Sequencing Center for Infectious Disease"/>
            <person name="Wu L."/>
            <person name="Ma J."/>
        </authorList>
    </citation>
    <scope>NUCLEOTIDE SEQUENCE [LARGE SCALE GENOMIC DNA]</scope>
    <source>
        <strain evidence="3">CGMCC 1.19062</strain>
    </source>
</reference>
<feature type="transmembrane region" description="Helical" evidence="1">
    <location>
        <begin position="123"/>
        <end position="147"/>
    </location>
</feature>
<keyword evidence="3" id="KW-1185">Reference proteome</keyword>
<dbReference type="GO" id="GO:0016787">
    <property type="term" value="F:hydrolase activity"/>
    <property type="evidence" value="ECO:0007669"/>
    <property type="project" value="UniProtKB-KW"/>
</dbReference>
<evidence type="ECO:0000313" key="3">
    <source>
        <dbReference type="Proteomes" id="UP001597295"/>
    </source>
</evidence>
<keyword evidence="1" id="KW-0812">Transmembrane</keyword>
<dbReference type="EMBL" id="JBHUIP010000007">
    <property type="protein sequence ID" value="MFD2262966.1"/>
    <property type="molecule type" value="Genomic_DNA"/>
</dbReference>
<keyword evidence="1" id="KW-1133">Transmembrane helix</keyword>
<organism evidence="2 3">
    <name type="scientific">Lacibacterium aquatile</name>
    <dbReference type="NCBI Taxonomy" id="1168082"/>
    <lineage>
        <taxon>Bacteria</taxon>
        <taxon>Pseudomonadati</taxon>
        <taxon>Pseudomonadota</taxon>
        <taxon>Alphaproteobacteria</taxon>
        <taxon>Rhodospirillales</taxon>
        <taxon>Rhodospirillaceae</taxon>
    </lineage>
</organism>
<dbReference type="InterPro" id="IPR007404">
    <property type="entry name" value="YdjM-like"/>
</dbReference>
<evidence type="ECO:0000313" key="2">
    <source>
        <dbReference type="EMBL" id="MFD2262966.1"/>
    </source>
</evidence>
<keyword evidence="1" id="KW-0472">Membrane</keyword>
<feature type="transmembrane region" description="Helical" evidence="1">
    <location>
        <begin position="62"/>
        <end position="81"/>
    </location>
</feature>
<keyword evidence="2" id="KW-0378">Hydrolase</keyword>
<dbReference type="PANTHER" id="PTHR40031">
    <property type="entry name" value="HYPOTHETICAL MEMBRANE SPANNING PROTEIN"/>
    <property type="match status" value="1"/>
</dbReference>
<comment type="caution">
    <text evidence="2">The sequence shown here is derived from an EMBL/GenBank/DDBJ whole genome shotgun (WGS) entry which is preliminary data.</text>
</comment>
<dbReference type="Proteomes" id="UP001597295">
    <property type="component" value="Unassembled WGS sequence"/>
</dbReference>
<sequence length="336" mass="37588">MDSLTQVALGAAIGVATLGRRTKPWKAALVGALAGTVPDLDAFIDHGDPISNMTFHRAESHAFFYLTLIAPVLAWLAAMVFRDQQNFKRWWLAVWLALVTHPLLDYFTIYGTQLALPFTDTPFGLGSIFIIDLAYTIPLLVGVIVAISRARHQGLSWNKAGLILSSLYLCWSAYAQNHVAGIAEASLRERGFQADQILVTPSPFNTILWRVVAVSGTDYAQGFYSFFDDKPQIVFETHPRQTELLASLKDDWPTQRIVWFTHGFYKMSQRGDRIIITDLRMGQEPHYNFNFEVASDQSGTVTPIPPHRLSERPDLGAGLSWLWQRLKGNQISAPGL</sequence>
<gene>
    <name evidence="2" type="ORF">ACFSM5_08715</name>
</gene>
<dbReference type="Pfam" id="PF04307">
    <property type="entry name" value="YdjM"/>
    <property type="match status" value="1"/>
</dbReference>